<name>A0A845ESP2_9BACL</name>
<sequence length="313" mass="34643">MNWSVLMLKKLVPLSVAAVVFVGAPFHTSAKEMSATDILKQSSEAMTEVESYSTKTNMEQSMPLEGETMMISSQSEADITLKPFAMHQVVTTKSPEEGEISLESYWTEEGFYQEDPEKGWIKMPEELTQGLEELQSMSSVEAQMTQAEELGKEMSVEETDDGFVLTYEGDGKTLMEASMKMFQESMSGEEGSGSMKGLMEQMTINDFNYKVTVDKDSYYMKHLTMDIDMDMKIEDESMNMKQSMEMSIDNFNQVDTITVPAKVIDSAKPLEGMEEGGEMPDTASANPMLAIGGAALAVAAGGLLLYRRRSVSC</sequence>
<keyword evidence="1" id="KW-1133">Transmembrane helix</keyword>
<keyword evidence="1" id="KW-0812">Transmembrane</keyword>
<reference evidence="3 4" key="1">
    <citation type="submission" date="2019-11" db="EMBL/GenBank/DDBJ databases">
        <title>Genome sequences of 17 halophilic strains isolated from different environments.</title>
        <authorList>
            <person name="Furrow R.E."/>
        </authorList>
    </citation>
    <scope>NUCLEOTIDE SEQUENCE [LARGE SCALE GENOMIC DNA]</scope>
    <source>
        <strain evidence="3 4">22506_14_FS</strain>
    </source>
</reference>
<dbReference type="AlphaFoldDB" id="A0A845ESP2"/>
<evidence type="ECO:0000256" key="2">
    <source>
        <dbReference type="SAM" id="SignalP"/>
    </source>
</evidence>
<evidence type="ECO:0000313" key="4">
    <source>
        <dbReference type="Proteomes" id="UP000447833"/>
    </source>
</evidence>
<evidence type="ECO:0000256" key="1">
    <source>
        <dbReference type="SAM" id="Phobius"/>
    </source>
</evidence>
<feature type="signal peptide" evidence="2">
    <location>
        <begin position="1"/>
        <end position="18"/>
    </location>
</feature>
<dbReference type="Proteomes" id="UP000447833">
    <property type="component" value="Unassembled WGS sequence"/>
</dbReference>
<gene>
    <name evidence="3" type="ORF">GLW07_04050</name>
</gene>
<dbReference type="Gene3D" id="2.50.20.20">
    <property type="match status" value="1"/>
</dbReference>
<evidence type="ECO:0000313" key="3">
    <source>
        <dbReference type="EMBL" id="MYL62527.1"/>
    </source>
</evidence>
<feature type="transmembrane region" description="Helical" evidence="1">
    <location>
        <begin position="288"/>
        <end position="306"/>
    </location>
</feature>
<feature type="chain" id="PRO_5038667349" evidence="2">
    <location>
        <begin position="19"/>
        <end position="313"/>
    </location>
</feature>
<organism evidence="3 4">
    <name type="scientific">Guptibacillus hwajinpoensis</name>
    <dbReference type="NCBI Taxonomy" id="208199"/>
    <lineage>
        <taxon>Bacteria</taxon>
        <taxon>Bacillati</taxon>
        <taxon>Bacillota</taxon>
        <taxon>Bacilli</taxon>
        <taxon>Bacillales</taxon>
        <taxon>Guptibacillaceae</taxon>
        <taxon>Guptibacillus</taxon>
    </lineage>
</organism>
<keyword evidence="2" id="KW-0732">Signal</keyword>
<protein>
    <submittedName>
        <fullName evidence="3">LPXTG cell wall anchor domain-containing protein</fullName>
    </submittedName>
</protein>
<accession>A0A845ESP2</accession>
<dbReference type="Pfam" id="PF20316">
    <property type="entry name" value="DUF6612"/>
    <property type="match status" value="1"/>
</dbReference>
<dbReference type="NCBIfam" id="TIGR01167">
    <property type="entry name" value="LPXTG_anchor"/>
    <property type="match status" value="1"/>
</dbReference>
<comment type="caution">
    <text evidence="3">The sequence shown here is derived from an EMBL/GenBank/DDBJ whole genome shotgun (WGS) entry which is preliminary data.</text>
</comment>
<dbReference type="EMBL" id="WMEY01000001">
    <property type="protein sequence ID" value="MYL62527.1"/>
    <property type="molecule type" value="Genomic_DNA"/>
</dbReference>
<keyword evidence="1" id="KW-0472">Membrane</keyword>
<proteinExistence type="predicted"/>
<dbReference type="InterPro" id="IPR046720">
    <property type="entry name" value="DUF6612"/>
</dbReference>